<feature type="region of interest" description="Disordered" evidence="1">
    <location>
        <begin position="1"/>
        <end position="22"/>
    </location>
</feature>
<evidence type="ECO:0000256" key="1">
    <source>
        <dbReference type="SAM" id="MobiDB-lite"/>
    </source>
</evidence>
<gene>
    <name evidence="3" type="ORF">TorRG33x02_014870</name>
</gene>
<organism evidence="3 4">
    <name type="scientific">Trema orientale</name>
    <name type="common">Charcoal tree</name>
    <name type="synonym">Celtis orientalis</name>
    <dbReference type="NCBI Taxonomy" id="63057"/>
    <lineage>
        <taxon>Eukaryota</taxon>
        <taxon>Viridiplantae</taxon>
        <taxon>Streptophyta</taxon>
        <taxon>Embryophyta</taxon>
        <taxon>Tracheophyta</taxon>
        <taxon>Spermatophyta</taxon>
        <taxon>Magnoliopsida</taxon>
        <taxon>eudicotyledons</taxon>
        <taxon>Gunneridae</taxon>
        <taxon>Pentapetalae</taxon>
        <taxon>rosids</taxon>
        <taxon>fabids</taxon>
        <taxon>Rosales</taxon>
        <taxon>Cannabaceae</taxon>
        <taxon>Trema</taxon>
    </lineage>
</organism>
<keyword evidence="4" id="KW-1185">Reference proteome</keyword>
<evidence type="ECO:0000256" key="2">
    <source>
        <dbReference type="SAM" id="Phobius"/>
    </source>
</evidence>
<keyword evidence="2" id="KW-1133">Transmembrane helix</keyword>
<evidence type="ECO:0000313" key="4">
    <source>
        <dbReference type="Proteomes" id="UP000237000"/>
    </source>
</evidence>
<dbReference type="InParanoid" id="A0A2P5FXH5"/>
<comment type="caution">
    <text evidence="3">The sequence shown here is derived from an EMBL/GenBank/DDBJ whole genome shotgun (WGS) entry which is preliminary data.</text>
</comment>
<protein>
    <submittedName>
        <fullName evidence="3">Uncharacterized protein</fullName>
    </submittedName>
</protein>
<feature type="transmembrane region" description="Helical" evidence="2">
    <location>
        <begin position="161"/>
        <end position="178"/>
    </location>
</feature>
<dbReference type="Proteomes" id="UP000237000">
    <property type="component" value="Unassembled WGS sequence"/>
</dbReference>
<name>A0A2P5FXH5_TREOI</name>
<proteinExistence type="predicted"/>
<dbReference type="EMBL" id="JXTC01000004">
    <property type="protein sequence ID" value="POO02503.1"/>
    <property type="molecule type" value="Genomic_DNA"/>
</dbReference>
<sequence length="191" mass="21167">MEDDLKIPSEADESAVVTRKDPPVGKALEALVAQSASVNTDPKPQNPHFSHRPFLSPFLSPIMEDNPKIPSEADESAVVTGKDPSVGKALEALVAQSVSVNTDPSPQNPPNPLSLKLLKLMFKLLRWSFGGGGRMAGYIIFKSYHDVNTIFYRRFKNLDLWAAVAFSTFFFFVSSLILKEKTEASTKWFFC</sequence>
<keyword evidence="2" id="KW-0812">Transmembrane</keyword>
<reference evidence="4" key="1">
    <citation type="submission" date="2016-06" db="EMBL/GenBank/DDBJ databases">
        <title>Parallel loss of symbiosis genes in relatives of nitrogen-fixing non-legume Parasponia.</title>
        <authorList>
            <person name="Van Velzen R."/>
            <person name="Holmer R."/>
            <person name="Bu F."/>
            <person name="Rutten L."/>
            <person name="Van Zeijl A."/>
            <person name="Liu W."/>
            <person name="Santuari L."/>
            <person name="Cao Q."/>
            <person name="Sharma T."/>
            <person name="Shen D."/>
            <person name="Roswanjaya Y."/>
            <person name="Wardhani T."/>
            <person name="Kalhor M.S."/>
            <person name="Jansen J."/>
            <person name="Van den Hoogen J."/>
            <person name="Gungor B."/>
            <person name="Hartog M."/>
            <person name="Hontelez J."/>
            <person name="Verver J."/>
            <person name="Yang W.-C."/>
            <person name="Schijlen E."/>
            <person name="Repin R."/>
            <person name="Schilthuizen M."/>
            <person name="Schranz E."/>
            <person name="Heidstra R."/>
            <person name="Miyata K."/>
            <person name="Fedorova E."/>
            <person name="Kohlen W."/>
            <person name="Bisseling T."/>
            <person name="Smit S."/>
            <person name="Geurts R."/>
        </authorList>
    </citation>
    <scope>NUCLEOTIDE SEQUENCE [LARGE SCALE GENOMIC DNA]</scope>
    <source>
        <strain evidence="4">cv. RG33-2</strain>
    </source>
</reference>
<dbReference type="AlphaFoldDB" id="A0A2P5FXH5"/>
<evidence type="ECO:0000313" key="3">
    <source>
        <dbReference type="EMBL" id="POO02503.1"/>
    </source>
</evidence>
<accession>A0A2P5FXH5</accession>
<keyword evidence="2" id="KW-0472">Membrane</keyword>